<evidence type="ECO:0000256" key="6">
    <source>
        <dbReference type="ARBA" id="ARBA00022917"/>
    </source>
</evidence>
<keyword evidence="11" id="KW-1185">Reference proteome</keyword>
<dbReference type="SUPFAM" id="SSF52374">
    <property type="entry name" value="Nucleotidylyl transferase"/>
    <property type="match status" value="1"/>
</dbReference>
<keyword evidence="7" id="KW-0030">Aminoacyl-tRNA synthetase</keyword>
<name>A0A1B0BH58_9MUSC</name>
<dbReference type="Gene3D" id="3.40.50.620">
    <property type="entry name" value="HUPs"/>
    <property type="match status" value="1"/>
</dbReference>
<dbReference type="InterPro" id="IPR002303">
    <property type="entry name" value="Valyl-tRNA_ligase"/>
</dbReference>
<evidence type="ECO:0000256" key="2">
    <source>
        <dbReference type="ARBA" id="ARBA00013169"/>
    </source>
</evidence>
<dbReference type="PANTHER" id="PTHR11946">
    <property type="entry name" value="VALYL-TRNA SYNTHETASES"/>
    <property type="match status" value="1"/>
</dbReference>
<keyword evidence="6" id="KW-0648">Protein biosynthesis</keyword>
<keyword evidence="5" id="KW-0067">ATP-binding</keyword>
<dbReference type="EnsemblMetazoa" id="GPPI029912-RA">
    <property type="protein sequence ID" value="GPPI029912-PA"/>
    <property type="gene ID" value="GPPI029912"/>
</dbReference>
<dbReference type="SUPFAM" id="SSF50677">
    <property type="entry name" value="ValRS/IleRS/LeuRS editing domain"/>
    <property type="match status" value="1"/>
</dbReference>
<proteinExistence type="inferred from homology"/>
<dbReference type="STRING" id="67801.A0A1B0BH58"/>
<sequence>MNFGTGAVKITPAHDGNDYEVGERHNLPFINIFTDEGRIVGDCGKFRLNVAKRYYWLYRNWNCIVDVIIILWLCRSAAALKMWWNQGSPFSEISDYWVVVHSKAEVLQKASEKFQAEVYKIVLQQDEDVLDTWFSLFPFSVFGWPDQTDDLKTFFPTTFLETGHDILVSCVARKVFFSQKFLRQLPFKQVYLHPMVRGAHGRKMSKWAMLWTQWMLSMV</sequence>
<dbReference type="Pfam" id="PF00133">
    <property type="entry name" value="tRNA-synt_1"/>
    <property type="match status" value="1"/>
</dbReference>
<reference evidence="10" key="2">
    <citation type="submission" date="2020-05" db="UniProtKB">
        <authorList>
            <consortium name="EnsemblMetazoa"/>
        </authorList>
    </citation>
    <scope>IDENTIFICATION</scope>
    <source>
        <strain evidence="10">IAEA</strain>
    </source>
</reference>
<dbReference type="InterPro" id="IPR009008">
    <property type="entry name" value="Val/Leu/Ile-tRNA-synth_edit"/>
</dbReference>
<dbReference type="AlphaFoldDB" id="A0A1B0BH58"/>
<dbReference type="GO" id="GO:0004832">
    <property type="term" value="F:valine-tRNA ligase activity"/>
    <property type="evidence" value="ECO:0007669"/>
    <property type="project" value="UniProtKB-EC"/>
</dbReference>
<accession>A0A1B0BH58</accession>
<feature type="domain" description="Aminoacyl-tRNA synthetase class Ia" evidence="9">
    <location>
        <begin position="102"/>
        <end position="206"/>
    </location>
</feature>
<keyword evidence="3" id="KW-0436">Ligase</keyword>
<reference evidence="11" key="1">
    <citation type="submission" date="2015-01" db="EMBL/GenBank/DDBJ databases">
        <authorList>
            <person name="Aksoy S."/>
            <person name="Warren W."/>
            <person name="Wilson R.K."/>
        </authorList>
    </citation>
    <scope>NUCLEOTIDE SEQUENCE [LARGE SCALE GENOMIC DNA]</scope>
    <source>
        <strain evidence="11">IAEA</strain>
    </source>
</reference>
<dbReference type="PANTHER" id="PTHR11946:SF109">
    <property type="entry name" value="VALINE--TRNA LIGASE"/>
    <property type="match status" value="1"/>
</dbReference>
<dbReference type="GO" id="GO:0002161">
    <property type="term" value="F:aminoacyl-tRNA deacylase activity"/>
    <property type="evidence" value="ECO:0007669"/>
    <property type="project" value="InterPro"/>
</dbReference>
<evidence type="ECO:0000313" key="11">
    <source>
        <dbReference type="Proteomes" id="UP000092460"/>
    </source>
</evidence>
<evidence type="ECO:0000259" key="9">
    <source>
        <dbReference type="Pfam" id="PF00133"/>
    </source>
</evidence>
<dbReference type="Gene3D" id="3.90.740.10">
    <property type="entry name" value="Valyl/Leucyl/Isoleucyl-tRNA synthetase, editing domain"/>
    <property type="match status" value="1"/>
</dbReference>
<dbReference type="VEuPathDB" id="VectorBase:GPPI029912"/>
<evidence type="ECO:0000256" key="1">
    <source>
        <dbReference type="ARBA" id="ARBA00005594"/>
    </source>
</evidence>
<keyword evidence="4" id="KW-0547">Nucleotide-binding</keyword>
<organism evidence="10 11">
    <name type="scientific">Glossina palpalis gambiensis</name>
    <dbReference type="NCBI Taxonomy" id="67801"/>
    <lineage>
        <taxon>Eukaryota</taxon>
        <taxon>Metazoa</taxon>
        <taxon>Ecdysozoa</taxon>
        <taxon>Arthropoda</taxon>
        <taxon>Hexapoda</taxon>
        <taxon>Insecta</taxon>
        <taxon>Pterygota</taxon>
        <taxon>Neoptera</taxon>
        <taxon>Endopterygota</taxon>
        <taxon>Diptera</taxon>
        <taxon>Brachycera</taxon>
        <taxon>Muscomorpha</taxon>
        <taxon>Hippoboscoidea</taxon>
        <taxon>Glossinidae</taxon>
        <taxon>Glossina</taxon>
    </lineage>
</organism>
<dbReference type="InterPro" id="IPR002300">
    <property type="entry name" value="aa-tRNA-synth_Ia"/>
</dbReference>
<dbReference type="EMBL" id="JXJN01014185">
    <property type="status" value="NOT_ANNOTATED_CDS"/>
    <property type="molecule type" value="Genomic_DNA"/>
</dbReference>
<dbReference type="Proteomes" id="UP000092460">
    <property type="component" value="Unassembled WGS sequence"/>
</dbReference>
<comment type="similarity">
    <text evidence="1">Belongs to the class-I aminoacyl-tRNA synthetase family.</text>
</comment>
<evidence type="ECO:0000256" key="5">
    <source>
        <dbReference type="ARBA" id="ARBA00022840"/>
    </source>
</evidence>
<dbReference type="GO" id="GO:0006438">
    <property type="term" value="P:valyl-tRNA aminoacylation"/>
    <property type="evidence" value="ECO:0007669"/>
    <property type="project" value="InterPro"/>
</dbReference>
<evidence type="ECO:0000256" key="4">
    <source>
        <dbReference type="ARBA" id="ARBA00022741"/>
    </source>
</evidence>
<evidence type="ECO:0000313" key="10">
    <source>
        <dbReference type="EnsemblMetazoa" id="GPPI029912-PA"/>
    </source>
</evidence>
<dbReference type="EC" id="6.1.1.9" evidence="2"/>
<dbReference type="GO" id="GO:0005524">
    <property type="term" value="F:ATP binding"/>
    <property type="evidence" value="ECO:0007669"/>
    <property type="project" value="UniProtKB-KW"/>
</dbReference>
<evidence type="ECO:0000256" key="3">
    <source>
        <dbReference type="ARBA" id="ARBA00022598"/>
    </source>
</evidence>
<dbReference type="GO" id="GO:0005829">
    <property type="term" value="C:cytosol"/>
    <property type="evidence" value="ECO:0007669"/>
    <property type="project" value="TreeGrafter"/>
</dbReference>
<evidence type="ECO:0000256" key="7">
    <source>
        <dbReference type="ARBA" id="ARBA00023146"/>
    </source>
</evidence>
<dbReference type="InterPro" id="IPR014729">
    <property type="entry name" value="Rossmann-like_a/b/a_fold"/>
</dbReference>
<evidence type="ECO:0000256" key="8">
    <source>
        <dbReference type="ARBA" id="ARBA00029936"/>
    </source>
</evidence>
<protein>
    <recommendedName>
        <fullName evidence="2">valine--tRNA ligase</fullName>
        <ecNumber evidence="2">6.1.1.9</ecNumber>
    </recommendedName>
    <alternativeName>
        <fullName evidence="8">Valyl-tRNA synthetase</fullName>
    </alternativeName>
</protein>